<gene>
    <name evidence="1" type="ORF">TCAL_16707</name>
</gene>
<dbReference type="AlphaFoldDB" id="A0A553PK18"/>
<organism evidence="1 2">
    <name type="scientific">Tigriopus californicus</name>
    <name type="common">Marine copepod</name>
    <dbReference type="NCBI Taxonomy" id="6832"/>
    <lineage>
        <taxon>Eukaryota</taxon>
        <taxon>Metazoa</taxon>
        <taxon>Ecdysozoa</taxon>
        <taxon>Arthropoda</taxon>
        <taxon>Crustacea</taxon>
        <taxon>Multicrustacea</taxon>
        <taxon>Hexanauplia</taxon>
        <taxon>Copepoda</taxon>
        <taxon>Harpacticoida</taxon>
        <taxon>Harpacticidae</taxon>
        <taxon>Tigriopus</taxon>
    </lineage>
</organism>
<accession>A0A553PK18</accession>
<reference evidence="1 2" key="1">
    <citation type="journal article" date="2018" name="Nat. Ecol. Evol.">
        <title>Genomic signatures of mitonuclear coevolution across populations of Tigriopus californicus.</title>
        <authorList>
            <person name="Barreto F.S."/>
            <person name="Watson E.T."/>
            <person name="Lima T.G."/>
            <person name="Willett C.S."/>
            <person name="Edmands S."/>
            <person name="Li W."/>
            <person name="Burton R.S."/>
        </authorList>
    </citation>
    <scope>NUCLEOTIDE SEQUENCE [LARGE SCALE GENOMIC DNA]</scope>
    <source>
        <strain evidence="1 2">San Diego</strain>
    </source>
</reference>
<comment type="caution">
    <text evidence="1">The sequence shown here is derived from an EMBL/GenBank/DDBJ whole genome shotgun (WGS) entry which is preliminary data.</text>
</comment>
<evidence type="ECO:0000313" key="2">
    <source>
        <dbReference type="Proteomes" id="UP000318571"/>
    </source>
</evidence>
<dbReference type="Proteomes" id="UP000318571">
    <property type="component" value="Chromosome 11"/>
</dbReference>
<name>A0A553PK18_TIGCA</name>
<proteinExistence type="predicted"/>
<sequence>MQNRPLGDTCGGRFKMCHLAKALAIYQIKRDADPSVCTRACQSSRFRSQTKYITMFNHGSSKTYCACLPACQMHDINNRRLNPYAGVFENKKSNDVSNVC</sequence>
<keyword evidence="2" id="KW-1185">Reference proteome</keyword>
<dbReference type="EMBL" id="VCGU01000003">
    <property type="protein sequence ID" value="TRY78027.1"/>
    <property type="molecule type" value="Genomic_DNA"/>
</dbReference>
<evidence type="ECO:0000313" key="1">
    <source>
        <dbReference type="EMBL" id="TRY78027.1"/>
    </source>
</evidence>
<protein>
    <submittedName>
        <fullName evidence="1">Uncharacterized protein</fullName>
    </submittedName>
</protein>